<evidence type="ECO:0000313" key="1">
    <source>
        <dbReference type="EMBL" id="QIA09065.1"/>
    </source>
</evidence>
<name>A0A6C0RHC0_9BACT</name>
<protein>
    <submittedName>
        <fullName evidence="1">Uncharacterized protein</fullName>
    </submittedName>
</protein>
<keyword evidence="2" id="KW-1185">Reference proteome</keyword>
<dbReference type="RefSeq" id="WP_163347913.1">
    <property type="nucleotide sequence ID" value="NZ_CP048409.1"/>
</dbReference>
<accession>A0A6C0RHC0</accession>
<dbReference type="EMBL" id="CP048409">
    <property type="protein sequence ID" value="QIA09065.1"/>
    <property type="molecule type" value="Genomic_DNA"/>
</dbReference>
<evidence type="ECO:0000313" key="2">
    <source>
        <dbReference type="Proteomes" id="UP000474630"/>
    </source>
</evidence>
<proteinExistence type="predicted"/>
<dbReference type="Proteomes" id="UP000474630">
    <property type="component" value="Chromosome"/>
</dbReference>
<dbReference type="AlphaFoldDB" id="A0A6C0RHC0"/>
<gene>
    <name evidence="1" type="ORF">G0Q07_15690</name>
</gene>
<organism evidence="1 2">
    <name type="scientific">Draconibacterium halophilum</name>
    <dbReference type="NCBI Taxonomy" id="2706887"/>
    <lineage>
        <taxon>Bacteria</taxon>
        <taxon>Pseudomonadati</taxon>
        <taxon>Bacteroidota</taxon>
        <taxon>Bacteroidia</taxon>
        <taxon>Marinilabiliales</taxon>
        <taxon>Prolixibacteraceae</taxon>
        <taxon>Draconibacterium</taxon>
    </lineage>
</organism>
<reference evidence="1 2" key="1">
    <citation type="submission" date="2020-02" db="EMBL/GenBank/DDBJ databases">
        <title>Genome sequencing for Draconibacterium sp. strain M1.</title>
        <authorList>
            <person name="Park S.-J."/>
        </authorList>
    </citation>
    <scope>NUCLEOTIDE SEQUENCE [LARGE SCALE GENOMIC DNA]</scope>
    <source>
        <strain evidence="1 2">M1</strain>
    </source>
</reference>
<dbReference type="KEGG" id="drc:G0Q07_15690"/>
<sequence length="57" mass="7089">MPRLYFVYNLAVQKRFSLNRFDIQQQLHGYELDRINYTWKSYHLERRDVQCMDANFG</sequence>